<dbReference type="RefSeq" id="WP_110786782.1">
    <property type="nucleotide sequence ID" value="NZ_QKQS01000023.1"/>
</dbReference>
<protein>
    <submittedName>
        <fullName evidence="2">Double-strand break repair protein AddB</fullName>
    </submittedName>
</protein>
<evidence type="ECO:0000259" key="1">
    <source>
        <dbReference type="Pfam" id="PF12705"/>
    </source>
</evidence>
<dbReference type="SUPFAM" id="SSF52540">
    <property type="entry name" value="P-loop containing nucleoside triphosphate hydrolases"/>
    <property type="match status" value="1"/>
</dbReference>
<dbReference type="OrthoDB" id="9780606at2"/>
<name>A0A323UI85_RHOPL</name>
<accession>A0A323UI85</accession>
<dbReference type="EMBL" id="QKQS01000023">
    <property type="protein sequence ID" value="PZA10686.1"/>
    <property type="molecule type" value="Genomic_DNA"/>
</dbReference>
<evidence type="ECO:0000313" key="3">
    <source>
        <dbReference type="Proteomes" id="UP000248134"/>
    </source>
</evidence>
<dbReference type="Pfam" id="PF12705">
    <property type="entry name" value="PDDEXK_1"/>
    <property type="match status" value="1"/>
</dbReference>
<gene>
    <name evidence="2" type="primary">addB</name>
    <name evidence="2" type="ORF">DNX69_15140</name>
</gene>
<evidence type="ECO:0000313" key="2">
    <source>
        <dbReference type="EMBL" id="PZA10686.1"/>
    </source>
</evidence>
<sequence>MHLFSVPSSAPFLRTTIAALVDGRLVAGFEARHAPERLADATLYLPTRRAGRMAREIFLDVLGMDAVLLPRIVALGDIDEDELAFAQAASGLAELEIAPALDGLPRRLLLTQLVASWAARLKPADPSQAPLVVGGPASALALADDLARLIDDMSTRGVDLAALDKLVPDAFDRYWSLTLDFLKIAGHAWPQYLQETDRIEPAARRDRLIDAEAQRLATQRSGPVIAAGSTGSMPATAKLLSAIARLPHGAVVLPGLDVDLDDAAWDLIGGHRDKHGKLVMPPSPNHPQYAMHGLLERMGVARRDVQQLGTPARHGRELLASEALRPSSATAVWHDRLKDAEVDRLIGEGTDGLTLIEAPNSEAEALAIAVVLREAREQGKTAALVTPDRALARRVVAALGRWHLPVDDSGGDSLMETQPGIFARLAAETALEGCEPATLLALLKHPLLRLGRAGHGWRSAIETLELALLRGPRPPAGCDGLAKEFAIFRGELAKLKRGEASSLHPSEPRTRLSEPSLDEAQDLVTQLKAALAPLETFGPSPLDLCEIGARHRDVLKALTADHDGIVEAFEGPQGSALLRAFDDLAAVGPTSGVQVAARDYGEVFETAFGDRVVRRPELAEAPIRIYGPLEARLTQQDRVVLGGLVEGVWPPAPRIDPWLSRPMRHELGLDLPERRIGLSAHDFAQALGADEVFITHAAKVGGAPAVASRFLHRLEAVAGEDRWKAMKARGQKYLDYAHELDRPESVIPIAQPAPRPPRLARPLKLPVTAIEDWLRDPYTIFAKYILRLSPLDPVDMPLSGADRGSAIHAALGEFTERYQDALPDDPVAALREIGQKHFAPLMDHAEARALWWPRFLRIATWFGAWEQQRRTGVVQVQAERRGTLVIPLSGERNFELSARADRIEQRDDGSYAILDYKTGHPPTGKQVRMGLSPQLTLEAAILRDGGFADIPAAASVSELTYVKLSGNTPPGDERVLELKIERKDEPQHPDDAADEARAKLEGLIRRFEDDKQPYRSLVLSMWSQRYGTYDDLARVKEWSAAGGRGDAAS</sequence>
<dbReference type="InterPro" id="IPR027417">
    <property type="entry name" value="P-loop_NTPase"/>
</dbReference>
<feature type="domain" description="PD-(D/E)XK endonuclease-like" evidence="1">
    <location>
        <begin position="767"/>
        <end position="1012"/>
    </location>
</feature>
<reference evidence="2 3" key="1">
    <citation type="submission" date="2018-06" db="EMBL/GenBank/DDBJ databases">
        <title>Draft Whole-Genome Sequence of the purple photosynthetic bacterium Rhodospeudomonas palustris XCP.</title>
        <authorList>
            <person name="Rayyan A."/>
            <person name="Meyer T.E."/>
            <person name="Kyndt J.A."/>
        </authorList>
    </citation>
    <scope>NUCLEOTIDE SEQUENCE [LARGE SCALE GENOMIC DNA]</scope>
    <source>
        <strain evidence="2 3">XCP</strain>
    </source>
</reference>
<dbReference type="Proteomes" id="UP000248134">
    <property type="component" value="Unassembled WGS sequence"/>
</dbReference>
<dbReference type="InterPro" id="IPR014153">
    <property type="entry name" value="Ds_break_AddB"/>
</dbReference>
<organism evidence="2 3">
    <name type="scientific">Rhodopseudomonas palustris</name>
    <dbReference type="NCBI Taxonomy" id="1076"/>
    <lineage>
        <taxon>Bacteria</taxon>
        <taxon>Pseudomonadati</taxon>
        <taxon>Pseudomonadota</taxon>
        <taxon>Alphaproteobacteria</taxon>
        <taxon>Hyphomicrobiales</taxon>
        <taxon>Nitrobacteraceae</taxon>
        <taxon>Rhodopseudomonas</taxon>
    </lineage>
</organism>
<dbReference type="AlphaFoldDB" id="A0A323UI85"/>
<dbReference type="NCBIfam" id="TIGR02786">
    <property type="entry name" value="addB_alphas"/>
    <property type="match status" value="1"/>
</dbReference>
<proteinExistence type="predicted"/>
<dbReference type="InterPro" id="IPR038726">
    <property type="entry name" value="PDDEXK_AddAB-type"/>
</dbReference>
<comment type="caution">
    <text evidence="2">The sequence shown here is derived from an EMBL/GenBank/DDBJ whole genome shotgun (WGS) entry which is preliminary data.</text>
</comment>